<evidence type="ECO:0000256" key="2">
    <source>
        <dbReference type="ARBA" id="ARBA00011038"/>
    </source>
</evidence>
<comment type="subcellular location">
    <subcellularLocation>
        <location evidence="1 6">Nucleus</location>
    </subcellularLocation>
</comment>
<name>A0A6A5ZK81_9PLEO</name>
<reference evidence="8" key="1">
    <citation type="journal article" date="2020" name="Stud. Mycol.">
        <title>101 Dothideomycetes genomes: a test case for predicting lifestyles and emergence of pathogens.</title>
        <authorList>
            <person name="Haridas S."/>
            <person name="Albert R."/>
            <person name="Binder M."/>
            <person name="Bloem J."/>
            <person name="Labutti K."/>
            <person name="Salamov A."/>
            <person name="Andreopoulos B."/>
            <person name="Baker S."/>
            <person name="Barry K."/>
            <person name="Bills G."/>
            <person name="Bluhm B."/>
            <person name="Cannon C."/>
            <person name="Castanera R."/>
            <person name="Culley D."/>
            <person name="Daum C."/>
            <person name="Ezra D."/>
            <person name="Gonzalez J."/>
            <person name="Henrissat B."/>
            <person name="Kuo A."/>
            <person name="Liang C."/>
            <person name="Lipzen A."/>
            <person name="Lutzoni F."/>
            <person name="Magnuson J."/>
            <person name="Mondo S."/>
            <person name="Nolan M."/>
            <person name="Ohm R."/>
            <person name="Pangilinan J."/>
            <person name="Park H.-J."/>
            <person name="Ramirez L."/>
            <person name="Alfaro M."/>
            <person name="Sun H."/>
            <person name="Tritt A."/>
            <person name="Yoshinaga Y."/>
            <person name="Zwiers L.-H."/>
            <person name="Turgeon B."/>
            <person name="Goodwin S."/>
            <person name="Spatafora J."/>
            <person name="Crous P."/>
            <person name="Grigoriev I."/>
        </authorList>
    </citation>
    <scope>NUCLEOTIDE SEQUENCE</scope>
    <source>
        <strain evidence="8">CBS 627.86</strain>
    </source>
</reference>
<dbReference type="Pfam" id="PF05158">
    <property type="entry name" value="RNA_pol_Rpc34"/>
    <property type="match status" value="1"/>
</dbReference>
<organism evidence="8 9">
    <name type="scientific">Lophiotrema nucula</name>
    <dbReference type="NCBI Taxonomy" id="690887"/>
    <lineage>
        <taxon>Eukaryota</taxon>
        <taxon>Fungi</taxon>
        <taxon>Dikarya</taxon>
        <taxon>Ascomycota</taxon>
        <taxon>Pezizomycotina</taxon>
        <taxon>Dothideomycetes</taxon>
        <taxon>Pleosporomycetidae</taxon>
        <taxon>Pleosporales</taxon>
        <taxon>Lophiotremataceae</taxon>
        <taxon>Lophiotrema</taxon>
    </lineage>
</organism>
<keyword evidence="5 6" id="KW-0539">Nucleus</keyword>
<evidence type="ECO:0000256" key="6">
    <source>
        <dbReference type="PIRNR" id="PIRNR028763"/>
    </source>
</evidence>
<dbReference type="InterPro" id="IPR007832">
    <property type="entry name" value="RNA_pol_Rpc34"/>
</dbReference>
<dbReference type="OrthoDB" id="613763at2759"/>
<accession>A0A6A5ZK81</accession>
<protein>
    <recommendedName>
        <fullName evidence="6">DNA-directed RNA polymerase III subunit RPC6</fullName>
        <shortName evidence="6">RNA polymerase III subunit C6</shortName>
    </recommendedName>
</protein>
<dbReference type="SUPFAM" id="SSF46785">
    <property type="entry name" value="Winged helix' DNA-binding domain"/>
    <property type="match status" value="1"/>
</dbReference>
<keyword evidence="3 6" id="KW-0240">DNA-directed RNA polymerase</keyword>
<dbReference type="PIRSF" id="PIRSF028763">
    <property type="entry name" value="RNA_pol_Rpc34"/>
    <property type="match status" value="1"/>
</dbReference>
<feature type="compositionally biased region" description="Pro residues" evidence="7">
    <location>
        <begin position="32"/>
        <end position="46"/>
    </location>
</feature>
<comment type="similarity">
    <text evidence="2 6">Belongs to the eukaryotic RPC34/RPC39 RNA polymerase subunit family.</text>
</comment>
<dbReference type="GO" id="GO:0006383">
    <property type="term" value="P:transcription by RNA polymerase III"/>
    <property type="evidence" value="ECO:0007669"/>
    <property type="project" value="UniProtKB-UniRule"/>
</dbReference>
<keyword evidence="4 6" id="KW-0804">Transcription</keyword>
<sequence length="392" mass="43803">MASSNDGMPPAAEASSDTPAVKAELPSNERPSPAPNVPVPAAQPAPRPHDAKRAELLYEKCAEAPAGTLFFQRDLSNMDVAENMGELVNLIQELSDRHMMKLLTFENEACWKIRTRQEAESLRLMTGDERLIYQMIDAEQTRGVWSQSVRARTGQTIGAINKILKGLETKGLVQSVLSVKHPNRRMYLLKHLRPAEDIAGGPWQTDGEFDQALIEVVSKLVEQEIRRQTCIEVPAGYNAYTPEDRVEAIARKKARLQAVQDIEDAPAIKPYRPPRQHGRSNYVYKSSRTYPTPETICEFVTNKNVIKDRTITAEDVDQLLDMMVLEGRLEKVSGLGYRVPLALLERGSYNGFVDAPCGICPVFDICADDGEISARTCVYFGEWLQTESELIL</sequence>
<gene>
    <name evidence="8" type="ORF">BDV96DRAFT_567812</name>
</gene>
<proteinExistence type="inferred from homology"/>
<keyword evidence="9" id="KW-1185">Reference proteome</keyword>
<evidence type="ECO:0000256" key="5">
    <source>
        <dbReference type="ARBA" id="ARBA00023242"/>
    </source>
</evidence>
<dbReference type="Gene3D" id="1.10.10.10">
    <property type="entry name" value="Winged helix-like DNA-binding domain superfamily/Winged helix DNA-binding domain"/>
    <property type="match status" value="1"/>
</dbReference>
<evidence type="ECO:0000313" key="9">
    <source>
        <dbReference type="Proteomes" id="UP000799770"/>
    </source>
</evidence>
<comment type="function">
    <text evidence="6">DNA-dependent RNA polymerase catalyzes the transcription of DNA into RNA using the four ribonucleoside triphosphates as substrates. Specific peripheric component of RNA polymerase III which synthesizes small RNAs, such as 5S rRNA and tRNAs.</text>
</comment>
<dbReference type="InterPro" id="IPR036390">
    <property type="entry name" value="WH_DNA-bd_sf"/>
</dbReference>
<evidence type="ECO:0000256" key="4">
    <source>
        <dbReference type="ARBA" id="ARBA00023163"/>
    </source>
</evidence>
<dbReference type="AlphaFoldDB" id="A0A6A5ZK81"/>
<dbReference type="Proteomes" id="UP000799770">
    <property type="component" value="Unassembled WGS sequence"/>
</dbReference>
<dbReference type="InterPro" id="IPR036388">
    <property type="entry name" value="WH-like_DNA-bd_sf"/>
</dbReference>
<evidence type="ECO:0000313" key="8">
    <source>
        <dbReference type="EMBL" id="KAF2119556.1"/>
    </source>
</evidence>
<feature type="region of interest" description="Disordered" evidence="7">
    <location>
        <begin position="1"/>
        <end position="49"/>
    </location>
</feature>
<evidence type="ECO:0000256" key="3">
    <source>
        <dbReference type="ARBA" id="ARBA00022478"/>
    </source>
</evidence>
<evidence type="ECO:0000256" key="1">
    <source>
        <dbReference type="ARBA" id="ARBA00004123"/>
    </source>
</evidence>
<dbReference type="GO" id="GO:0005666">
    <property type="term" value="C:RNA polymerase III complex"/>
    <property type="evidence" value="ECO:0007669"/>
    <property type="project" value="UniProtKB-UniRule"/>
</dbReference>
<dbReference type="EMBL" id="ML977315">
    <property type="protein sequence ID" value="KAF2119556.1"/>
    <property type="molecule type" value="Genomic_DNA"/>
</dbReference>
<evidence type="ECO:0000256" key="7">
    <source>
        <dbReference type="SAM" id="MobiDB-lite"/>
    </source>
</evidence>
<dbReference type="InterPro" id="IPR016049">
    <property type="entry name" value="RNA_pol_Rpc34-like"/>
</dbReference>
<dbReference type="PANTHER" id="PTHR12780">
    <property type="entry name" value="RNA POLYMERASE III DNA DIRECTED , 39KD SUBUNIT-RELATED"/>
    <property type="match status" value="1"/>
</dbReference>